<evidence type="ECO:0000313" key="2">
    <source>
        <dbReference type="Proteomes" id="UP001232992"/>
    </source>
</evidence>
<keyword evidence="2" id="KW-1185">Reference proteome</keyword>
<name>A0ABT7C318_9CYAN</name>
<dbReference type="RefSeq" id="WP_347179098.1">
    <property type="nucleotide sequence ID" value="NZ_JAQOSQ010000022.1"/>
</dbReference>
<dbReference type="PANTHER" id="PTHR35996">
    <property type="entry name" value="OSJNBA0038O10.25 PROTEIN"/>
    <property type="match status" value="1"/>
</dbReference>
<organism evidence="1 2">
    <name type="scientific">Roseofilum casamattae BLCC-M143</name>
    <dbReference type="NCBI Taxonomy" id="3022442"/>
    <lineage>
        <taxon>Bacteria</taxon>
        <taxon>Bacillati</taxon>
        <taxon>Cyanobacteriota</taxon>
        <taxon>Cyanophyceae</taxon>
        <taxon>Desertifilales</taxon>
        <taxon>Desertifilaceae</taxon>
        <taxon>Roseofilum</taxon>
        <taxon>Roseofilum casamattae</taxon>
    </lineage>
</organism>
<protein>
    <submittedName>
        <fullName evidence="1">Uncharacterized protein</fullName>
    </submittedName>
</protein>
<dbReference type="Proteomes" id="UP001232992">
    <property type="component" value="Unassembled WGS sequence"/>
</dbReference>
<evidence type="ECO:0000313" key="1">
    <source>
        <dbReference type="EMBL" id="MDJ1184928.1"/>
    </source>
</evidence>
<reference evidence="1 2" key="1">
    <citation type="submission" date="2023-01" db="EMBL/GenBank/DDBJ databases">
        <title>Novel diversity within Roseofilum (Cyanobacteria; Desertifilaceae) from marine benthic mats with descriptions of four novel species.</title>
        <authorList>
            <person name="Wang Y."/>
            <person name="Berthold D.E."/>
            <person name="Hu J."/>
            <person name="Lefler F.W."/>
            <person name="Laughinghouse H.D. IV."/>
        </authorList>
    </citation>
    <scope>NUCLEOTIDE SEQUENCE [LARGE SCALE GENOMIC DNA]</scope>
    <source>
        <strain evidence="1 2">BLCC-M143</strain>
    </source>
</reference>
<dbReference type="PANTHER" id="PTHR35996:SF1">
    <property type="entry name" value="OS04G0528100 PROTEIN"/>
    <property type="match status" value="1"/>
</dbReference>
<dbReference type="InterPro" id="IPR040278">
    <property type="entry name" value="UPF0426"/>
</dbReference>
<dbReference type="EMBL" id="JAQOSQ010000022">
    <property type="protein sequence ID" value="MDJ1184928.1"/>
    <property type="molecule type" value="Genomic_DNA"/>
</dbReference>
<dbReference type="Pfam" id="PF26369">
    <property type="entry name" value="UPF0426"/>
    <property type="match status" value="1"/>
</dbReference>
<sequence length="65" mass="7191">MMFDQFTPIIQELTQQPIAFLGGFCSGVLRLNLADDPIKTWLDEQIEHSAADHSSSSGPQSIEID</sequence>
<proteinExistence type="predicted"/>
<accession>A0ABT7C318</accession>
<gene>
    <name evidence="1" type="ORF">PMH09_17200</name>
</gene>
<comment type="caution">
    <text evidence="1">The sequence shown here is derived from an EMBL/GenBank/DDBJ whole genome shotgun (WGS) entry which is preliminary data.</text>
</comment>